<dbReference type="InterPro" id="IPR036520">
    <property type="entry name" value="UPF0759_sf"/>
</dbReference>
<comment type="caution">
    <text evidence="1">The sequence shown here is derived from an EMBL/GenBank/DDBJ whole genome shotgun (WGS) entry which is preliminary data.</text>
</comment>
<evidence type="ECO:0000313" key="1">
    <source>
        <dbReference type="EMBL" id="MFD2239094.1"/>
    </source>
</evidence>
<proteinExistence type="predicted"/>
<dbReference type="PANTHER" id="PTHR30348:SF14">
    <property type="entry name" value="BLR8050 PROTEIN"/>
    <property type="match status" value="1"/>
</dbReference>
<reference evidence="2" key="1">
    <citation type="journal article" date="2019" name="Int. J. Syst. Evol. Microbiol.">
        <title>The Global Catalogue of Microorganisms (GCM) 10K type strain sequencing project: providing services to taxonomists for standard genome sequencing and annotation.</title>
        <authorList>
            <consortium name="The Broad Institute Genomics Platform"/>
            <consortium name="The Broad Institute Genome Sequencing Center for Infectious Disease"/>
            <person name="Wu L."/>
            <person name="Ma J."/>
        </authorList>
    </citation>
    <scope>NUCLEOTIDE SEQUENCE [LARGE SCALE GENOMIC DNA]</scope>
    <source>
        <strain evidence="2">ZS-35-S2</strain>
    </source>
</reference>
<dbReference type="RefSeq" id="WP_209738577.1">
    <property type="nucleotide sequence ID" value="NZ_CP072611.1"/>
</dbReference>
<dbReference type="SUPFAM" id="SSF117396">
    <property type="entry name" value="TM1631-like"/>
    <property type="match status" value="1"/>
</dbReference>
<accession>A0ABW5CPQ3</accession>
<dbReference type="Proteomes" id="UP001597371">
    <property type="component" value="Unassembled WGS sequence"/>
</dbReference>
<protein>
    <submittedName>
        <fullName evidence="1">DUF72 domain-containing protein</fullName>
    </submittedName>
</protein>
<evidence type="ECO:0000313" key="2">
    <source>
        <dbReference type="Proteomes" id="UP001597371"/>
    </source>
</evidence>
<dbReference type="Gene3D" id="3.20.20.410">
    <property type="entry name" value="Protein of unknown function UPF0759"/>
    <property type="match status" value="1"/>
</dbReference>
<organism evidence="1 2">
    <name type="scientific">Aureimonas populi</name>
    <dbReference type="NCBI Taxonomy" id="1701758"/>
    <lineage>
        <taxon>Bacteria</taxon>
        <taxon>Pseudomonadati</taxon>
        <taxon>Pseudomonadota</taxon>
        <taxon>Alphaproteobacteria</taxon>
        <taxon>Hyphomicrobiales</taxon>
        <taxon>Aurantimonadaceae</taxon>
        <taxon>Aureimonas</taxon>
    </lineage>
</organism>
<gene>
    <name evidence="1" type="ORF">ACFSKQ_16705</name>
</gene>
<keyword evidence="2" id="KW-1185">Reference proteome</keyword>
<dbReference type="PANTHER" id="PTHR30348">
    <property type="entry name" value="UNCHARACTERIZED PROTEIN YECE"/>
    <property type="match status" value="1"/>
</dbReference>
<dbReference type="EMBL" id="JBHUIJ010000024">
    <property type="protein sequence ID" value="MFD2239094.1"/>
    <property type="molecule type" value="Genomic_DNA"/>
</dbReference>
<name>A0ABW5CPQ3_9HYPH</name>
<dbReference type="Pfam" id="PF01904">
    <property type="entry name" value="DUF72"/>
    <property type="match status" value="1"/>
</dbReference>
<dbReference type="InterPro" id="IPR002763">
    <property type="entry name" value="DUF72"/>
</dbReference>
<sequence>MSIRVGIAGWSIPSALAKQFPSVGTHLERYGARFSAVEINSSFYRPHRRTTYERWAASVPHEFRFSVKLPRTITHERRLIDCGALIERFAEETSGLGDKRGPVLVQLPPSFAYPGDAAERFIDELKATITAAVVLEPRHASWFQPEVDRMLGGQRVSRVAADPAKPLLAAQPGGWSGLAYLRLHGSPRIYESTYGTEAIEAHAKAVASLATRGADVWTIYDNTTYGAATQNAFQLLEALGSNTQLGDIS</sequence>